<name>A0A8S3ZXC0_9EUPU</name>
<dbReference type="OrthoDB" id="6149525at2759"/>
<feature type="non-terminal residue" evidence="1">
    <location>
        <position position="88"/>
    </location>
</feature>
<keyword evidence="2" id="KW-1185">Reference proteome</keyword>
<dbReference type="EMBL" id="CAJHNH020005580">
    <property type="protein sequence ID" value="CAG5132702.1"/>
    <property type="molecule type" value="Genomic_DNA"/>
</dbReference>
<dbReference type="AlphaFoldDB" id="A0A8S3ZXC0"/>
<gene>
    <name evidence="1" type="ORF">CUNI_LOCUS18260</name>
</gene>
<accession>A0A8S3ZXC0</accession>
<protein>
    <submittedName>
        <fullName evidence="1">Uncharacterized protein</fullName>
    </submittedName>
</protein>
<proteinExistence type="predicted"/>
<feature type="non-terminal residue" evidence="1">
    <location>
        <position position="1"/>
    </location>
</feature>
<comment type="caution">
    <text evidence="1">The sequence shown here is derived from an EMBL/GenBank/DDBJ whole genome shotgun (WGS) entry which is preliminary data.</text>
</comment>
<sequence length="88" mass="10289">IQSNMHDLVLEMHSNQAIMEKQVFKIEATLTQLQMDLENLPDLVAKSLGRSSFQRRKEFSEIRIPSAKSDIIVPKMTTHPRQRRPFQQ</sequence>
<evidence type="ECO:0000313" key="2">
    <source>
        <dbReference type="Proteomes" id="UP000678393"/>
    </source>
</evidence>
<dbReference type="Proteomes" id="UP000678393">
    <property type="component" value="Unassembled WGS sequence"/>
</dbReference>
<evidence type="ECO:0000313" key="1">
    <source>
        <dbReference type="EMBL" id="CAG5132702.1"/>
    </source>
</evidence>
<organism evidence="1 2">
    <name type="scientific">Candidula unifasciata</name>
    <dbReference type="NCBI Taxonomy" id="100452"/>
    <lineage>
        <taxon>Eukaryota</taxon>
        <taxon>Metazoa</taxon>
        <taxon>Spiralia</taxon>
        <taxon>Lophotrochozoa</taxon>
        <taxon>Mollusca</taxon>
        <taxon>Gastropoda</taxon>
        <taxon>Heterobranchia</taxon>
        <taxon>Euthyneura</taxon>
        <taxon>Panpulmonata</taxon>
        <taxon>Eupulmonata</taxon>
        <taxon>Stylommatophora</taxon>
        <taxon>Helicina</taxon>
        <taxon>Helicoidea</taxon>
        <taxon>Geomitridae</taxon>
        <taxon>Candidula</taxon>
    </lineage>
</organism>
<reference evidence="1" key="1">
    <citation type="submission" date="2021-04" db="EMBL/GenBank/DDBJ databases">
        <authorList>
            <consortium name="Molecular Ecology Group"/>
        </authorList>
    </citation>
    <scope>NUCLEOTIDE SEQUENCE</scope>
</reference>